<accession>A0A382JAN9</accession>
<dbReference type="AlphaFoldDB" id="A0A382JAN9"/>
<dbReference type="Gene3D" id="3.90.1580.10">
    <property type="entry name" value="paralog of FGE (formylglycine-generating enzyme)"/>
    <property type="match status" value="1"/>
</dbReference>
<dbReference type="SUPFAM" id="SSF56436">
    <property type="entry name" value="C-type lectin-like"/>
    <property type="match status" value="1"/>
</dbReference>
<organism evidence="3">
    <name type="scientific">marine metagenome</name>
    <dbReference type="NCBI Taxonomy" id="408172"/>
    <lineage>
        <taxon>unclassified sequences</taxon>
        <taxon>metagenomes</taxon>
        <taxon>ecological metagenomes</taxon>
    </lineage>
</organism>
<dbReference type="EMBL" id="UINC01072947">
    <property type="protein sequence ID" value="SVC08956.1"/>
    <property type="molecule type" value="Genomic_DNA"/>
</dbReference>
<protein>
    <recommendedName>
        <fullName evidence="2">Sulfatase-modifying factor enzyme-like domain-containing protein</fullName>
    </recommendedName>
</protein>
<feature type="region of interest" description="Disordered" evidence="1">
    <location>
        <begin position="255"/>
        <end position="275"/>
    </location>
</feature>
<dbReference type="Pfam" id="PF03781">
    <property type="entry name" value="FGE-sulfatase"/>
    <property type="match status" value="1"/>
</dbReference>
<evidence type="ECO:0000313" key="3">
    <source>
        <dbReference type="EMBL" id="SVC08956.1"/>
    </source>
</evidence>
<evidence type="ECO:0000256" key="1">
    <source>
        <dbReference type="SAM" id="MobiDB-lite"/>
    </source>
</evidence>
<dbReference type="GO" id="GO:0120147">
    <property type="term" value="F:formylglycine-generating oxidase activity"/>
    <property type="evidence" value="ECO:0007669"/>
    <property type="project" value="TreeGrafter"/>
</dbReference>
<sequence length="319" mass="36921">MNIFLFLKLAIILQNTNNEQSSFEIYREMIAGSNQEITMIPINGGDFSMGSPQGEKNRRTDEGPIHPVVVGDFWMGEMEISWDVYELFVNREVDHVESKMGSINFDIDGVSSATTPYVNYNKNGYPMINVTQYAASQFCKWLTAKTGHYYRLPSEAEWEYACRSRESTAYSFGKGTKIIDQFGWHKRNSEGQLHKSGMKKPNGFGLYDMHGNAAEWVLDSYDPEAYIVWEKGVQNPVKKNRMLYPRVVRGGSFKDDPDRLRSAARGQSTRAWKQRDPQIPKSLWWHTDATHIGFRIVRPRTEPTKKDLHKLWVRPQKEY</sequence>
<reference evidence="3" key="1">
    <citation type="submission" date="2018-05" db="EMBL/GenBank/DDBJ databases">
        <authorList>
            <person name="Lanie J.A."/>
            <person name="Ng W.-L."/>
            <person name="Kazmierczak K.M."/>
            <person name="Andrzejewski T.M."/>
            <person name="Davidsen T.M."/>
            <person name="Wayne K.J."/>
            <person name="Tettelin H."/>
            <person name="Glass J.I."/>
            <person name="Rusch D."/>
            <person name="Podicherti R."/>
            <person name="Tsui H.-C.T."/>
            <person name="Winkler M.E."/>
        </authorList>
    </citation>
    <scope>NUCLEOTIDE SEQUENCE</scope>
</reference>
<evidence type="ECO:0000259" key="2">
    <source>
        <dbReference type="Pfam" id="PF03781"/>
    </source>
</evidence>
<dbReference type="InterPro" id="IPR016187">
    <property type="entry name" value="CTDL_fold"/>
</dbReference>
<proteinExistence type="predicted"/>
<dbReference type="PANTHER" id="PTHR23150">
    <property type="entry name" value="SULFATASE MODIFYING FACTOR 1, 2"/>
    <property type="match status" value="1"/>
</dbReference>
<gene>
    <name evidence="3" type="ORF">METZ01_LOCUS261810</name>
</gene>
<feature type="domain" description="Sulfatase-modifying factor enzyme-like" evidence="2">
    <location>
        <begin position="38"/>
        <end position="272"/>
    </location>
</feature>
<dbReference type="InterPro" id="IPR051043">
    <property type="entry name" value="Sulfatase_Mod_Factor_Kinase"/>
</dbReference>
<dbReference type="PANTHER" id="PTHR23150:SF19">
    <property type="entry name" value="FORMYLGLYCINE-GENERATING ENZYME"/>
    <property type="match status" value="1"/>
</dbReference>
<dbReference type="InterPro" id="IPR042095">
    <property type="entry name" value="SUMF_sf"/>
</dbReference>
<dbReference type="InterPro" id="IPR005532">
    <property type="entry name" value="SUMF_dom"/>
</dbReference>
<name>A0A382JAN9_9ZZZZ</name>